<keyword evidence="2" id="KW-1185">Reference proteome</keyword>
<dbReference type="Proteomes" id="UP001150942">
    <property type="component" value="Unassembled WGS sequence"/>
</dbReference>
<organism evidence="1 2">
    <name type="scientific">Penicillium cf. viridicatum</name>
    <dbReference type="NCBI Taxonomy" id="2972119"/>
    <lineage>
        <taxon>Eukaryota</taxon>
        <taxon>Fungi</taxon>
        <taxon>Dikarya</taxon>
        <taxon>Ascomycota</taxon>
        <taxon>Pezizomycotina</taxon>
        <taxon>Eurotiomycetes</taxon>
        <taxon>Eurotiomycetidae</taxon>
        <taxon>Eurotiales</taxon>
        <taxon>Aspergillaceae</taxon>
        <taxon>Penicillium</taxon>
    </lineage>
</organism>
<evidence type="ECO:0000313" key="2">
    <source>
        <dbReference type="Proteomes" id="UP001150942"/>
    </source>
</evidence>
<dbReference type="EMBL" id="JAPQKQ010000002">
    <property type="protein sequence ID" value="KAJ5207998.1"/>
    <property type="molecule type" value="Genomic_DNA"/>
</dbReference>
<reference evidence="1" key="2">
    <citation type="journal article" date="2023" name="IMA Fungus">
        <title>Comparative genomic study of the Penicillium genus elucidates a diverse pangenome and 15 lateral gene transfer events.</title>
        <authorList>
            <person name="Petersen C."/>
            <person name="Sorensen T."/>
            <person name="Nielsen M.R."/>
            <person name="Sondergaard T.E."/>
            <person name="Sorensen J.L."/>
            <person name="Fitzpatrick D.A."/>
            <person name="Frisvad J.C."/>
            <person name="Nielsen K.L."/>
        </authorList>
    </citation>
    <scope>NUCLEOTIDE SEQUENCE</scope>
    <source>
        <strain evidence="1">IBT 20477</strain>
    </source>
</reference>
<comment type="caution">
    <text evidence="1">The sequence shown here is derived from an EMBL/GenBank/DDBJ whole genome shotgun (WGS) entry which is preliminary data.</text>
</comment>
<gene>
    <name evidence="1" type="ORF">N7449_002377</name>
</gene>
<name>A0A9W9MV82_9EURO</name>
<evidence type="ECO:0000313" key="1">
    <source>
        <dbReference type="EMBL" id="KAJ5207998.1"/>
    </source>
</evidence>
<protein>
    <submittedName>
        <fullName evidence="1">Uncharacterized protein</fullName>
    </submittedName>
</protein>
<reference evidence="1" key="1">
    <citation type="submission" date="2022-11" db="EMBL/GenBank/DDBJ databases">
        <authorList>
            <person name="Petersen C."/>
        </authorList>
    </citation>
    <scope>NUCLEOTIDE SEQUENCE</scope>
    <source>
        <strain evidence="1">IBT 20477</strain>
    </source>
</reference>
<dbReference type="OrthoDB" id="4440408at2759"/>
<dbReference type="AlphaFoldDB" id="A0A9W9MV82"/>
<accession>A0A9W9MV82</accession>
<sequence length="66" mass="7761">MVDQISMLYRDTDGILGVERYASKEFPDDMKGLLQMDIMLRESTQREIRLKERIKTLSERGDFGSF</sequence>
<proteinExistence type="predicted"/>